<proteinExistence type="predicted"/>
<dbReference type="KEGG" id="rdp:RD2015_1176"/>
<dbReference type="STRING" id="76731.RD2015_1176"/>
<reference evidence="1 2" key="1">
    <citation type="submission" date="2015-12" db="EMBL/GenBank/DDBJ databases">
        <title>Complete genome of Roseateles depolymerans KCTC 42856.</title>
        <authorList>
            <person name="Kim K.M."/>
        </authorList>
    </citation>
    <scope>NUCLEOTIDE SEQUENCE [LARGE SCALE GENOMIC DNA]</scope>
    <source>
        <strain evidence="1 2">KCTC 42856</strain>
    </source>
</reference>
<evidence type="ECO:0000313" key="1">
    <source>
        <dbReference type="EMBL" id="ALV05668.1"/>
    </source>
</evidence>
<sequence length="38" mass="3967">MDLSKGYAMGAALAQANAAISHERIHVLALTIEAIDTV</sequence>
<name>A0A0U3MUR6_9BURK</name>
<dbReference type="AlphaFoldDB" id="A0A0U3MUR6"/>
<dbReference type="EMBL" id="CP013729">
    <property type="protein sequence ID" value="ALV05668.1"/>
    <property type="molecule type" value="Genomic_DNA"/>
</dbReference>
<evidence type="ECO:0000313" key="2">
    <source>
        <dbReference type="Proteomes" id="UP000060699"/>
    </source>
</evidence>
<protein>
    <submittedName>
        <fullName evidence="1">Uncharacterized protein</fullName>
    </submittedName>
</protein>
<accession>A0A0U3MUR6</accession>
<organism evidence="1 2">
    <name type="scientific">Roseateles depolymerans</name>
    <dbReference type="NCBI Taxonomy" id="76731"/>
    <lineage>
        <taxon>Bacteria</taxon>
        <taxon>Pseudomonadati</taxon>
        <taxon>Pseudomonadota</taxon>
        <taxon>Betaproteobacteria</taxon>
        <taxon>Burkholderiales</taxon>
        <taxon>Sphaerotilaceae</taxon>
        <taxon>Roseateles</taxon>
    </lineage>
</organism>
<gene>
    <name evidence="1" type="ORF">RD2015_1176</name>
</gene>
<keyword evidence="2" id="KW-1185">Reference proteome</keyword>
<dbReference type="Proteomes" id="UP000060699">
    <property type="component" value="Chromosome"/>
</dbReference>